<dbReference type="SUPFAM" id="SSF50630">
    <property type="entry name" value="Acid proteases"/>
    <property type="match status" value="1"/>
</dbReference>
<dbReference type="InterPro" id="IPR034164">
    <property type="entry name" value="Pepsin-like_dom"/>
</dbReference>
<evidence type="ECO:0000256" key="4">
    <source>
        <dbReference type="SAM" id="SignalP"/>
    </source>
</evidence>
<dbReference type="PRINTS" id="PR00792">
    <property type="entry name" value="PEPSIN"/>
</dbReference>
<dbReference type="AlphaFoldDB" id="A0A4S2LU24"/>
<dbReference type="PROSITE" id="PS51767">
    <property type="entry name" value="PEPTIDASE_A1"/>
    <property type="match status" value="1"/>
</dbReference>
<keyword evidence="3" id="KW-1015">Disulfide bond</keyword>
<accession>A0A4S2LU24</accession>
<name>A0A4S2LU24_OPIFE</name>
<dbReference type="InterPro" id="IPR033121">
    <property type="entry name" value="PEPTIDASE_A1"/>
</dbReference>
<dbReference type="InterPro" id="IPR001461">
    <property type="entry name" value="Aspartic_peptidase_A1"/>
</dbReference>
<evidence type="ECO:0000256" key="1">
    <source>
        <dbReference type="ARBA" id="ARBA00007447"/>
    </source>
</evidence>
<feature type="signal peptide" evidence="4">
    <location>
        <begin position="1"/>
        <end position="20"/>
    </location>
</feature>
<organism evidence="6 7">
    <name type="scientific">Opisthorchis felineus</name>
    <dbReference type="NCBI Taxonomy" id="147828"/>
    <lineage>
        <taxon>Eukaryota</taxon>
        <taxon>Metazoa</taxon>
        <taxon>Spiralia</taxon>
        <taxon>Lophotrochozoa</taxon>
        <taxon>Platyhelminthes</taxon>
        <taxon>Trematoda</taxon>
        <taxon>Digenea</taxon>
        <taxon>Opisthorchiida</taxon>
        <taxon>Opisthorchiata</taxon>
        <taxon>Opisthorchiidae</taxon>
        <taxon>Opisthorchis</taxon>
    </lineage>
</organism>
<dbReference type="Proteomes" id="UP000308267">
    <property type="component" value="Unassembled WGS sequence"/>
</dbReference>
<dbReference type="STRING" id="147828.A0A4S2LU24"/>
<dbReference type="GO" id="GO:0006508">
    <property type="term" value="P:proteolysis"/>
    <property type="evidence" value="ECO:0007669"/>
    <property type="project" value="InterPro"/>
</dbReference>
<keyword evidence="7" id="KW-1185">Reference proteome</keyword>
<feature type="chain" id="PRO_5020768867" description="Peptidase A1 domain-containing protein" evidence="4">
    <location>
        <begin position="21"/>
        <end position="367"/>
    </location>
</feature>
<keyword evidence="4" id="KW-0732">Signal</keyword>
<comment type="similarity">
    <text evidence="1">Belongs to the peptidase A1 family.</text>
</comment>
<feature type="disulfide bond" evidence="3">
    <location>
        <begin position="290"/>
        <end position="324"/>
    </location>
</feature>
<dbReference type="EMBL" id="SJOL01006557">
    <property type="protein sequence ID" value="TGZ65029.1"/>
    <property type="molecule type" value="Genomic_DNA"/>
</dbReference>
<evidence type="ECO:0000313" key="7">
    <source>
        <dbReference type="Proteomes" id="UP000308267"/>
    </source>
</evidence>
<proteinExistence type="inferred from homology"/>
<comment type="caution">
    <text evidence="6">The sequence shown here is derived from an EMBL/GenBank/DDBJ whole genome shotgun (WGS) entry which is preliminary data.</text>
</comment>
<evidence type="ECO:0000313" key="6">
    <source>
        <dbReference type="EMBL" id="TGZ65029.1"/>
    </source>
</evidence>
<feature type="active site" evidence="2">
    <location>
        <position position="73"/>
    </location>
</feature>
<dbReference type="PANTHER" id="PTHR47966:SF51">
    <property type="entry name" value="BETA-SITE APP-CLEAVING ENZYME, ISOFORM A-RELATED"/>
    <property type="match status" value="1"/>
</dbReference>
<sequence>MFWLIVMNVIYWVLVGSSTASVPVNDSSLRRNKRGDGPGPTVEVTLFGFDDYTAYYGIVAIGYPLQYFKLVFDTGSPNIWVGSEKLAQKLPFLQNPFILGEPKSHLDKQKTYYMKYSNYVVTGSVLSEIVRFSSHQFRTEFAVVDNVHGVADQLRTIDGLFGLPPKQSHGRFKSTPLDDMFSQGLISRRMFTFIFSLGGRAATLLFGDVSLAHIPTKIHYVFLAKNSPAPNHWTIPILRLTYKDGGTLTGIISAILDTGLFTTYLPAKLVSDLISKTGARPSGKEYTVNCDSIGKMPTLVFHFSGFQIAWNPSQYVDQISSVYCRLTIHATPPGYLTDGLLGISFLRHFATVFDADYERVGFTRLAI</sequence>
<feature type="domain" description="Peptidase A1" evidence="5">
    <location>
        <begin position="55"/>
        <end position="363"/>
    </location>
</feature>
<protein>
    <recommendedName>
        <fullName evidence="5">Peptidase A1 domain-containing protein</fullName>
    </recommendedName>
</protein>
<dbReference type="Pfam" id="PF00026">
    <property type="entry name" value="Asp"/>
    <property type="match status" value="1"/>
</dbReference>
<evidence type="ECO:0000256" key="2">
    <source>
        <dbReference type="PIRSR" id="PIRSR601461-1"/>
    </source>
</evidence>
<dbReference type="OrthoDB" id="771136at2759"/>
<dbReference type="CDD" id="cd05471">
    <property type="entry name" value="pepsin_like"/>
    <property type="match status" value="1"/>
</dbReference>
<dbReference type="GO" id="GO:0004190">
    <property type="term" value="F:aspartic-type endopeptidase activity"/>
    <property type="evidence" value="ECO:0007669"/>
    <property type="project" value="InterPro"/>
</dbReference>
<feature type="active site" evidence="2">
    <location>
        <position position="257"/>
    </location>
</feature>
<dbReference type="Gene3D" id="2.40.70.10">
    <property type="entry name" value="Acid Proteases"/>
    <property type="match status" value="2"/>
</dbReference>
<reference evidence="6 7" key="1">
    <citation type="journal article" date="2019" name="BMC Genomics">
        <title>New insights from Opisthorchis felineus genome: update on genomics of the epidemiologically important liver flukes.</title>
        <authorList>
            <person name="Ershov N.I."/>
            <person name="Mordvinov V.A."/>
            <person name="Prokhortchouk E.B."/>
            <person name="Pakharukova M.Y."/>
            <person name="Gunbin K.V."/>
            <person name="Ustyantsev K."/>
            <person name="Genaev M.A."/>
            <person name="Blinov A.G."/>
            <person name="Mazur A."/>
            <person name="Boulygina E."/>
            <person name="Tsygankova S."/>
            <person name="Khrameeva E."/>
            <person name="Chekanov N."/>
            <person name="Fan G."/>
            <person name="Xiao A."/>
            <person name="Zhang H."/>
            <person name="Xu X."/>
            <person name="Yang H."/>
            <person name="Solovyev V."/>
            <person name="Lee S.M."/>
            <person name="Liu X."/>
            <person name="Afonnikov D.A."/>
            <person name="Skryabin K.G."/>
        </authorList>
    </citation>
    <scope>NUCLEOTIDE SEQUENCE [LARGE SCALE GENOMIC DNA]</scope>
    <source>
        <strain evidence="6">AK-0245</strain>
        <tissue evidence="6">Whole organism</tissue>
    </source>
</reference>
<gene>
    <name evidence="6" type="ORF">CRM22_006073</name>
</gene>
<dbReference type="PANTHER" id="PTHR47966">
    <property type="entry name" value="BETA-SITE APP-CLEAVING ENZYME, ISOFORM A-RELATED"/>
    <property type="match status" value="1"/>
</dbReference>
<evidence type="ECO:0000259" key="5">
    <source>
        <dbReference type="PROSITE" id="PS51767"/>
    </source>
</evidence>
<dbReference type="InterPro" id="IPR021109">
    <property type="entry name" value="Peptidase_aspartic_dom_sf"/>
</dbReference>
<evidence type="ECO:0000256" key="3">
    <source>
        <dbReference type="PIRSR" id="PIRSR601461-2"/>
    </source>
</evidence>